<evidence type="ECO:0000256" key="1">
    <source>
        <dbReference type="SAM" id="Phobius"/>
    </source>
</evidence>
<proteinExistence type="predicted"/>
<keyword evidence="1" id="KW-1133">Transmembrane helix</keyword>
<name>A0A1E3LRN3_9SPHN</name>
<reference evidence="2 3" key="1">
    <citation type="submission" date="2016-08" db="EMBL/GenBank/DDBJ databases">
        <title>Draft genome of the agarase producing Sphingomonas sp. MCT13.</title>
        <authorList>
            <person name="D'Andrea M.M."/>
            <person name="Rossolini G.M."/>
            <person name="Thaller M.C."/>
        </authorList>
    </citation>
    <scope>NUCLEOTIDE SEQUENCE [LARGE SCALE GENOMIC DNA]</scope>
    <source>
        <strain evidence="2 3">MCT13</strain>
    </source>
</reference>
<protein>
    <submittedName>
        <fullName evidence="2">Uncharacterized protein</fullName>
    </submittedName>
</protein>
<keyword evidence="1" id="KW-0812">Transmembrane</keyword>
<feature type="transmembrane region" description="Helical" evidence="1">
    <location>
        <begin position="64"/>
        <end position="87"/>
    </location>
</feature>
<keyword evidence="3" id="KW-1185">Reference proteome</keyword>
<feature type="transmembrane region" description="Helical" evidence="1">
    <location>
        <begin position="6"/>
        <end position="25"/>
    </location>
</feature>
<gene>
    <name evidence="2" type="ORF">BFL28_05285</name>
</gene>
<keyword evidence="1" id="KW-0472">Membrane</keyword>
<organism evidence="2 3">
    <name type="scientific">Sphingomonas turrisvirgatae</name>
    <dbReference type="NCBI Taxonomy" id="1888892"/>
    <lineage>
        <taxon>Bacteria</taxon>
        <taxon>Pseudomonadati</taxon>
        <taxon>Pseudomonadota</taxon>
        <taxon>Alphaproteobacteria</taxon>
        <taxon>Sphingomonadales</taxon>
        <taxon>Sphingomonadaceae</taxon>
        <taxon>Sphingomonas</taxon>
    </lineage>
</organism>
<comment type="caution">
    <text evidence="2">The sequence shown here is derived from an EMBL/GenBank/DDBJ whole genome shotgun (WGS) entry which is preliminary data.</text>
</comment>
<sequence length="110" mass="12271">MDWKEAGEWAATVALIAGLLLFPKWMSFRRRAIAGAILFPVGWAGASGGLALGDRPFMQSEAVAFTWMGISVLAIVLGITLLVPVVFEWIRKRRAPRRTTERWRAGNWNS</sequence>
<accession>A0A1E3LRN3</accession>
<dbReference type="EMBL" id="MDDS01000068">
    <property type="protein sequence ID" value="ODP36418.1"/>
    <property type="molecule type" value="Genomic_DNA"/>
</dbReference>
<evidence type="ECO:0000313" key="3">
    <source>
        <dbReference type="Proteomes" id="UP000094487"/>
    </source>
</evidence>
<feature type="transmembrane region" description="Helical" evidence="1">
    <location>
        <begin position="32"/>
        <end position="52"/>
    </location>
</feature>
<evidence type="ECO:0000313" key="2">
    <source>
        <dbReference type="EMBL" id="ODP36418.1"/>
    </source>
</evidence>
<dbReference type="AlphaFoldDB" id="A0A1E3LRN3"/>
<dbReference type="Proteomes" id="UP000094487">
    <property type="component" value="Unassembled WGS sequence"/>
</dbReference>